<sequence length="356" mass="36106">MTETTDDTGAPPRTRRRPPPGAVRLVLAAVGLLAICVLAATVPVPMVTLGPGPTFNTLDTQDGKPVVDVTGLPTYPTSGHLNMTTVSVTDGLTTFQVLRAWLDPQQQVVPRSAIFPPGQTQQQVDAKNDADFADSESAAVSAALTYLDVPAQVVVGPDIQGLPVNPVLRPGDRVVSVRGTQIGRISDIRTALAGTAPGQQIPVETVRGDGPAQTVTVTLIDLGNGQGGLGIAPVARPAGDDKITISLSGVGGPSAGLMFSLAVVDRLTPGELTGGTFIAGTGAIAATGQVMGIAGIPHKLYAAREAGATVFLVPAPNCAEARGAAPEGITLVKVETLSDAVTDLDTIRTGGTAPTC</sequence>
<keyword evidence="1" id="KW-0645">Protease</keyword>
<dbReference type="EMBL" id="BJVJ01000006">
    <property type="protein sequence ID" value="GEL22132.1"/>
    <property type="molecule type" value="Genomic_DNA"/>
</dbReference>
<dbReference type="Gene3D" id="3.30.230.10">
    <property type="match status" value="1"/>
</dbReference>
<keyword evidence="5" id="KW-1185">Reference proteome</keyword>
<dbReference type="InterPro" id="IPR020568">
    <property type="entry name" value="Ribosomal_Su5_D2-typ_SF"/>
</dbReference>
<dbReference type="Proteomes" id="UP000321685">
    <property type="component" value="Unassembled WGS sequence"/>
</dbReference>
<dbReference type="InterPro" id="IPR014721">
    <property type="entry name" value="Ribsml_uS5_D2-typ_fold_subgr"/>
</dbReference>
<keyword evidence="2" id="KW-0812">Transmembrane</keyword>
<protein>
    <recommendedName>
        <fullName evidence="1">endopeptidase La</fullName>
        <ecNumber evidence="1">3.4.21.53</ecNumber>
    </recommendedName>
</protein>
<dbReference type="GO" id="GO:0006508">
    <property type="term" value="P:proteolysis"/>
    <property type="evidence" value="ECO:0007669"/>
    <property type="project" value="UniProtKB-KW"/>
</dbReference>
<dbReference type="PROSITE" id="PS51786">
    <property type="entry name" value="LON_PROTEOLYTIC"/>
    <property type="match status" value="1"/>
</dbReference>
<dbReference type="GO" id="GO:0004176">
    <property type="term" value="F:ATP-dependent peptidase activity"/>
    <property type="evidence" value="ECO:0007669"/>
    <property type="project" value="UniProtKB-UniRule"/>
</dbReference>
<feature type="active site" evidence="1">
    <location>
        <position position="254"/>
    </location>
</feature>
<name>A0A511DBE9_9PSEU</name>
<dbReference type="GO" id="GO:0004252">
    <property type="term" value="F:serine-type endopeptidase activity"/>
    <property type="evidence" value="ECO:0007669"/>
    <property type="project" value="UniProtKB-UniRule"/>
</dbReference>
<keyword evidence="1" id="KW-0720">Serine protease</keyword>
<proteinExistence type="inferred from homology"/>
<accession>A0A511DBE9</accession>
<dbReference type="Gene3D" id="2.30.42.10">
    <property type="match status" value="1"/>
</dbReference>
<evidence type="ECO:0000313" key="5">
    <source>
        <dbReference type="Proteomes" id="UP000321685"/>
    </source>
</evidence>
<comment type="catalytic activity">
    <reaction evidence="1">
        <text>Hydrolysis of proteins in presence of ATP.</text>
        <dbReference type="EC" id="3.4.21.53"/>
    </reaction>
</comment>
<dbReference type="InterPro" id="IPR008269">
    <property type="entry name" value="Lon_proteolytic"/>
</dbReference>
<keyword evidence="2" id="KW-1133">Transmembrane helix</keyword>
<evidence type="ECO:0000256" key="1">
    <source>
        <dbReference type="PROSITE-ProRule" id="PRU01122"/>
    </source>
</evidence>
<evidence type="ECO:0000313" key="4">
    <source>
        <dbReference type="EMBL" id="GEL22132.1"/>
    </source>
</evidence>
<comment type="similarity">
    <text evidence="1">Belongs to the peptidase S16 family.</text>
</comment>
<feature type="transmembrane region" description="Helical" evidence="2">
    <location>
        <begin position="21"/>
        <end position="42"/>
    </location>
</feature>
<feature type="active site" evidence="1">
    <location>
        <position position="299"/>
    </location>
</feature>
<evidence type="ECO:0000259" key="3">
    <source>
        <dbReference type="PROSITE" id="PS51786"/>
    </source>
</evidence>
<dbReference type="SUPFAM" id="SSF54211">
    <property type="entry name" value="Ribosomal protein S5 domain 2-like"/>
    <property type="match status" value="1"/>
</dbReference>
<gene>
    <name evidence="4" type="ORF">PSU4_10860</name>
</gene>
<reference evidence="4 5" key="1">
    <citation type="submission" date="2019-07" db="EMBL/GenBank/DDBJ databases">
        <title>Whole genome shotgun sequence of Pseudonocardia sulfidoxydans NBRC 16205.</title>
        <authorList>
            <person name="Hosoyama A."/>
            <person name="Uohara A."/>
            <person name="Ohji S."/>
            <person name="Ichikawa N."/>
        </authorList>
    </citation>
    <scope>NUCLEOTIDE SEQUENCE [LARGE SCALE GENOMIC DNA]</scope>
    <source>
        <strain evidence="4 5">NBRC 16205</strain>
    </source>
</reference>
<keyword evidence="2" id="KW-0472">Membrane</keyword>
<dbReference type="RefSeq" id="WP_222596166.1">
    <property type="nucleotide sequence ID" value="NZ_BJVJ01000006.1"/>
</dbReference>
<dbReference type="SUPFAM" id="SSF50156">
    <property type="entry name" value="PDZ domain-like"/>
    <property type="match status" value="1"/>
</dbReference>
<feature type="domain" description="Lon proteolytic" evidence="3">
    <location>
        <begin position="248"/>
        <end position="347"/>
    </location>
</feature>
<evidence type="ECO:0000256" key="2">
    <source>
        <dbReference type="SAM" id="Phobius"/>
    </source>
</evidence>
<dbReference type="AlphaFoldDB" id="A0A511DBE9"/>
<dbReference type="InterPro" id="IPR036034">
    <property type="entry name" value="PDZ_sf"/>
</dbReference>
<dbReference type="EC" id="3.4.21.53" evidence="1"/>
<keyword evidence="1" id="KW-0378">Hydrolase</keyword>
<organism evidence="4 5">
    <name type="scientific">Pseudonocardia sulfidoxydans NBRC 16205</name>
    <dbReference type="NCBI Taxonomy" id="1223511"/>
    <lineage>
        <taxon>Bacteria</taxon>
        <taxon>Bacillati</taxon>
        <taxon>Actinomycetota</taxon>
        <taxon>Actinomycetes</taxon>
        <taxon>Pseudonocardiales</taxon>
        <taxon>Pseudonocardiaceae</taxon>
        <taxon>Pseudonocardia</taxon>
    </lineage>
</organism>
<comment type="caution">
    <text evidence="4">The sequence shown here is derived from an EMBL/GenBank/DDBJ whole genome shotgun (WGS) entry which is preliminary data.</text>
</comment>
<dbReference type="Pfam" id="PF05362">
    <property type="entry name" value="Lon_C"/>
    <property type="match status" value="1"/>
</dbReference>